<sequence length="529" mass="59756">MSTMTEPAKLLAVLGENNAVKLVLPSGIPKTLEDLKLEIQKQCSLTGDFRIQYMDSDFNAFLNLTSTAELKNLDKVKVVSACVPEHDLQVPPNASSSFCSSNSSPGSSRISVNIFSSSETSSSSSSNLRIDPWPTNFRLPIFSYATDLQLKKANDEFVKTGALFSPPPKLKSDIMQSLASEILRYKPYPSDSEFDDVCKALINTYPFLRELGSETGYSAWKITLKQKMGNFRSSLRSMGCCELKINSLKRRGEGNAHPNQVKKARRAEINFCPDYPCGEDKESQEEERVALLSEVTKRNNEAIIQAKMEKTFPHRRQEIVQDAPFIADVKSRWPALFSHREINAEFRRITTVPLTSKFMAQLDFYAPKMIQMFQKKGGKPGQKIKETITGIPEMDSIDARRCRILKALAIYLNEDPSNIFKEYMDLDFCAQQQMPNTAIGIYAILHEGDDGGREDPEDVGIIIEGVTILQDLHDNATAFHLLFGLMYVLNLSYPQELRYTFEFCQKVLMELDTKKVSNKIQVLKQKLLE</sequence>
<name>A0A3S2PK33_ORYJA</name>
<evidence type="ECO:0000313" key="1">
    <source>
        <dbReference type="EMBL" id="RVE68809.1"/>
    </source>
</evidence>
<gene>
    <name evidence="1" type="ORF">OJAV_G00095570</name>
</gene>
<dbReference type="AlphaFoldDB" id="A0A3S2PK33"/>
<reference evidence="1 2" key="2">
    <citation type="submission" date="2019-01" db="EMBL/GenBank/DDBJ databases">
        <title>A chromosome length genome reference of the Java medaka (oryzias javanicus).</title>
        <authorList>
            <person name="Herpin A."/>
            <person name="Takehana Y."/>
            <person name="Naruse K."/>
            <person name="Ansai S."/>
            <person name="Kawaguchi M."/>
        </authorList>
    </citation>
    <scope>NUCLEOTIDE SEQUENCE [LARGE SCALE GENOMIC DNA]</scope>
    <source>
        <strain evidence="1">RS831</strain>
        <tissue evidence="1">Whole body</tissue>
    </source>
</reference>
<proteinExistence type="predicted"/>
<dbReference type="OrthoDB" id="8952220at2759"/>
<dbReference type="EMBL" id="CM012445">
    <property type="protein sequence ID" value="RVE68809.1"/>
    <property type="molecule type" value="Genomic_DNA"/>
</dbReference>
<dbReference type="PANTHER" id="PTHR31025">
    <property type="entry name" value="SI:CH211-196P9.1-RELATED"/>
    <property type="match status" value="1"/>
</dbReference>
<dbReference type="PANTHER" id="PTHR31025:SF27">
    <property type="entry name" value="SI:CH211-193K19.2-RELATED"/>
    <property type="match status" value="1"/>
</dbReference>
<evidence type="ECO:0008006" key="3">
    <source>
        <dbReference type="Google" id="ProtNLM"/>
    </source>
</evidence>
<dbReference type="Proteomes" id="UP000283210">
    <property type="component" value="Chromosome 9"/>
</dbReference>
<protein>
    <recommendedName>
        <fullName evidence="3">PB1 domain-containing protein</fullName>
    </recommendedName>
</protein>
<reference evidence="1 2" key="1">
    <citation type="submission" date="2018-11" db="EMBL/GenBank/DDBJ databases">
        <authorList>
            <person name="Lopez-Roques C."/>
            <person name="Donnadieu C."/>
            <person name="Bouchez O."/>
            <person name="Klopp C."/>
            <person name="Cabau C."/>
            <person name="Zahm M."/>
        </authorList>
    </citation>
    <scope>NUCLEOTIDE SEQUENCE [LARGE SCALE GENOMIC DNA]</scope>
    <source>
        <strain evidence="1">RS831</strain>
        <tissue evidence="1">Whole body</tissue>
    </source>
</reference>
<organism evidence="1 2">
    <name type="scientific">Oryzias javanicus</name>
    <name type="common">Javanese ricefish</name>
    <name type="synonym">Aplocheilus javanicus</name>
    <dbReference type="NCBI Taxonomy" id="123683"/>
    <lineage>
        <taxon>Eukaryota</taxon>
        <taxon>Metazoa</taxon>
        <taxon>Chordata</taxon>
        <taxon>Craniata</taxon>
        <taxon>Vertebrata</taxon>
        <taxon>Euteleostomi</taxon>
        <taxon>Actinopterygii</taxon>
        <taxon>Neopterygii</taxon>
        <taxon>Teleostei</taxon>
        <taxon>Neoteleostei</taxon>
        <taxon>Acanthomorphata</taxon>
        <taxon>Ovalentaria</taxon>
        <taxon>Atherinomorphae</taxon>
        <taxon>Beloniformes</taxon>
        <taxon>Adrianichthyidae</taxon>
        <taxon>Oryziinae</taxon>
        <taxon>Oryzias</taxon>
    </lineage>
</organism>
<evidence type="ECO:0000313" key="2">
    <source>
        <dbReference type="Proteomes" id="UP000283210"/>
    </source>
</evidence>
<keyword evidence="2" id="KW-1185">Reference proteome</keyword>
<accession>A0A3S2PK33</accession>